<protein>
    <submittedName>
        <fullName evidence="6">Pilus (MSHA type) biogenesis protein MshL</fullName>
    </submittedName>
</protein>
<dbReference type="InterPro" id="IPR011514">
    <property type="entry name" value="Secretin_N_2"/>
</dbReference>
<evidence type="ECO:0000256" key="1">
    <source>
        <dbReference type="ARBA" id="ARBA00022448"/>
    </source>
</evidence>
<dbReference type="PROSITE" id="PS51257">
    <property type="entry name" value="PROKAR_LIPOPROTEIN"/>
    <property type="match status" value="1"/>
</dbReference>
<dbReference type="Pfam" id="PF07655">
    <property type="entry name" value="Secretin_N_2"/>
    <property type="match status" value="1"/>
</dbReference>
<dbReference type="InterPro" id="IPR011662">
    <property type="entry name" value="Secretin/TonB_short_N"/>
</dbReference>
<dbReference type="InterPro" id="IPR001775">
    <property type="entry name" value="GspD/PilQ"/>
</dbReference>
<proteinExistence type="predicted"/>
<keyword evidence="2" id="KW-0472">Membrane</keyword>
<gene>
    <name evidence="6" type="primary">mshL</name>
    <name evidence="6" type="ORF">ACFOMG_01025</name>
</gene>
<evidence type="ECO:0000256" key="4">
    <source>
        <dbReference type="SAM" id="MobiDB-lite"/>
    </source>
</evidence>
<dbReference type="InterPro" id="IPR013358">
    <property type="entry name" value="Pilus_biogenesis_MshL"/>
</dbReference>
<dbReference type="PANTHER" id="PTHR30332">
    <property type="entry name" value="PROBABLE GENERAL SECRETION PATHWAY PROTEIN D"/>
    <property type="match status" value="1"/>
</dbReference>
<keyword evidence="7" id="KW-1185">Reference proteome</keyword>
<dbReference type="InterPro" id="IPR004846">
    <property type="entry name" value="T2SS/T3SS_dom"/>
</dbReference>
<evidence type="ECO:0000313" key="7">
    <source>
        <dbReference type="Proteomes" id="UP001595722"/>
    </source>
</evidence>
<dbReference type="InterPro" id="IPR050810">
    <property type="entry name" value="Bact_Secretion_Sys_Channel"/>
</dbReference>
<feature type="region of interest" description="Disordered" evidence="4">
    <location>
        <begin position="178"/>
        <end position="215"/>
    </location>
</feature>
<comment type="caution">
    <text evidence="6">The sequence shown here is derived from an EMBL/GenBank/DDBJ whole genome shotgun (WGS) entry which is preliminary data.</text>
</comment>
<dbReference type="RefSeq" id="WP_376864240.1">
    <property type="nucleotide sequence ID" value="NZ_JBHRYB010000001.1"/>
</dbReference>
<sequence length="548" mass="59952">MTMDIKVFRPQTLAHTAAYRRGIAWLLSAWLLTGCATSGPQPKSGEAQKTEKAVLLTADEVPRTARLFDPQQLLPALDNGRGDEVQRFDVSARQVPAQAFFASLVDGTDQNLVIHPQVSGEISLNIKNVTLAEALAAVRDIYGYDFVVSDYGIQILPSQQQTRIYPINYLNVKRKGNSGMRVSSGQVSSTTTNNNSNSNNNRSSQSTTQTVNTARVDTESGSDFWSNLRATLEMMISAEADAQVVVDAHAGMVIAKGLPKTLNTIKTYLDRAELSVQKQVLIEAKIVEVTLNDGFQSGINWNTLSARSNRNSWDGALSSEALFNEDRIAGIFSLNFNVGDFAGALQLLETQGDVKVLSSPRIATVNNQKAVIKVGSDEFFVTEVTNNTTTSTTGTTEAPEIELTPFFSGIALDVTPQVGETDEVILHVHPTVTEVEERIKTIELGSSDYNLPLAFSRVRETDSIVKARSGQIVVIGGLMQNRQEVITAGLPLLKDIPLLGWLFRQERKQVLQSELVILLQPRVTGSGISQQQIEQLNQRYSDVLLQEG</sequence>
<dbReference type="Gene3D" id="3.30.1370.130">
    <property type="match status" value="1"/>
</dbReference>
<dbReference type="Proteomes" id="UP001595722">
    <property type="component" value="Unassembled WGS sequence"/>
</dbReference>
<name>A0ABV7VMB6_9GAMM</name>
<evidence type="ECO:0000256" key="2">
    <source>
        <dbReference type="ARBA" id="ARBA00023136"/>
    </source>
</evidence>
<feature type="compositionally biased region" description="Low complexity" evidence="4">
    <location>
        <begin position="182"/>
        <end position="213"/>
    </location>
</feature>
<feature type="domain" description="Secretin/TonB short N-terminal" evidence="5">
    <location>
        <begin position="110"/>
        <end position="158"/>
    </location>
</feature>
<dbReference type="Pfam" id="PF00263">
    <property type="entry name" value="Secretin"/>
    <property type="match status" value="1"/>
</dbReference>
<evidence type="ECO:0000256" key="3">
    <source>
        <dbReference type="ARBA" id="ARBA00023237"/>
    </source>
</evidence>
<keyword evidence="1" id="KW-0813">Transport</keyword>
<dbReference type="PANTHER" id="PTHR30332:SF17">
    <property type="entry name" value="TYPE IV PILIATION SYSTEM PROTEIN DR_0774-RELATED"/>
    <property type="match status" value="1"/>
</dbReference>
<organism evidence="6 7">
    <name type="scientific">Bacterioplanoides pacificum</name>
    <dbReference type="NCBI Taxonomy" id="1171596"/>
    <lineage>
        <taxon>Bacteria</taxon>
        <taxon>Pseudomonadati</taxon>
        <taxon>Pseudomonadota</taxon>
        <taxon>Gammaproteobacteria</taxon>
        <taxon>Oceanospirillales</taxon>
        <taxon>Oceanospirillaceae</taxon>
        <taxon>Bacterioplanoides</taxon>
    </lineage>
</organism>
<evidence type="ECO:0000313" key="6">
    <source>
        <dbReference type="EMBL" id="MFC3678690.1"/>
    </source>
</evidence>
<dbReference type="PRINTS" id="PR00811">
    <property type="entry name" value="BCTERIALGSPD"/>
</dbReference>
<dbReference type="NCBIfam" id="TIGR02519">
    <property type="entry name" value="pilus_MshL"/>
    <property type="match status" value="1"/>
</dbReference>
<reference evidence="7" key="1">
    <citation type="journal article" date="2019" name="Int. J. Syst. Evol. Microbiol.">
        <title>The Global Catalogue of Microorganisms (GCM) 10K type strain sequencing project: providing services to taxonomists for standard genome sequencing and annotation.</title>
        <authorList>
            <consortium name="The Broad Institute Genomics Platform"/>
            <consortium name="The Broad Institute Genome Sequencing Center for Infectious Disease"/>
            <person name="Wu L."/>
            <person name="Ma J."/>
        </authorList>
    </citation>
    <scope>NUCLEOTIDE SEQUENCE [LARGE SCALE GENOMIC DNA]</scope>
    <source>
        <strain evidence="7">KCTC 42424</strain>
    </source>
</reference>
<keyword evidence="3" id="KW-0998">Cell outer membrane</keyword>
<evidence type="ECO:0000259" key="5">
    <source>
        <dbReference type="SMART" id="SM00965"/>
    </source>
</evidence>
<dbReference type="EMBL" id="JBHRYB010000001">
    <property type="protein sequence ID" value="MFC3678690.1"/>
    <property type="molecule type" value="Genomic_DNA"/>
</dbReference>
<dbReference type="SMART" id="SM00965">
    <property type="entry name" value="STN"/>
    <property type="match status" value="1"/>
</dbReference>
<accession>A0ABV7VMB6</accession>